<gene>
    <name evidence="1" type="ORF">SAMN00120144_2052</name>
</gene>
<keyword evidence="2" id="KW-1185">Reference proteome</keyword>
<proteinExistence type="predicted"/>
<protein>
    <submittedName>
        <fullName evidence="1">Uncharacterized protein</fullName>
    </submittedName>
</protein>
<evidence type="ECO:0000313" key="2">
    <source>
        <dbReference type="Proteomes" id="UP000192266"/>
    </source>
</evidence>
<reference evidence="1 2" key="1">
    <citation type="submission" date="2017-04" db="EMBL/GenBank/DDBJ databases">
        <authorList>
            <person name="Afonso C.L."/>
            <person name="Miller P.J."/>
            <person name="Scott M.A."/>
            <person name="Spackman E."/>
            <person name="Goraichik I."/>
            <person name="Dimitrov K.M."/>
            <person name="Suarez D.L."/>
            <person name="Swayne D.E."/>
        </authorList>
    </citation>
    <scope>NUCLEOTIDE SEQUENCE [LARGE SCALE GENOMIC DNA]</scope>
    <source>
        <strain evidence="1 2">DSM 11622</strain>
    </source>
</reference>
<dbReference type="RefSeq" id="WP_084445234.1">
    <property type="nucleotide sequence ID" value="NZ_FWWW01000067.1"/>
</dbReference>
<dbReference type="STRING" id="645990.SAMN00120144_2052"/>
<dbReference type="OrthoDB" id="3691042at2"/>
<name>A0A1W1VNN2_9BACT</name>
<sequence length="137" mass="15331">MPDAPDPTNQLDALFWREEILQVLYWMEGEGLADAVPFGRLLSLLDTKPDKLLLHLRFNIEAGYLQTKGDELSDSSAVRLTPMGKKEAGNIFRNAFDGMQKGGHGECGPDCEFCYHEGEKLEDCVHNCADSRHQHPA</sequence>
<dbReference type="Proteomes" id="UP000192266">
    <property type="component" value="Unassembled WGS sequence"/>
</dbReference>
<organism evidence="1 2">
    <name type="scientific">Hymenobacter roseosalivarius DSM 11622</name>
    <dbReference type="NCBI Taxonomy" id="645990"/>
    <lineage>
        <taxon>Bacteria</taxon>
        <taxon>Pseudomonadati</taxon>
        <taxon>Bacteroidota</taxon>
        <taxon>Cytophagia</taxon>
        <taxon>Cytophagales</taxon>
        <taxon>Hymenobacteraceae</taxon>
        <taxon>Hymenobacter</taxon>
    </lineage>
</organism>
<accession>A0A1W1VNN2</accession>
<dbReference type="AlphaFoldDB" id="A0A1W1VNN2"/>
<dbReference type="EMBL" id="FWWW01000067">
    <property type="protein sequence ID" value="SMB94671.1"/>
    <property type="molecule type" value="Genomic_DNA"/>
</dbReference>
<evidence type="ECO:0000313" key="1">
    <source>
        <dbReference type="EMBL" id="SMB94671.1"/>
    </source>
</evidence>